<evidence type="ECO:0000313" key="1">
    <source>
        <dbReference type="EMBL" id="EHR63148.1"/>
    </source>
</evidence>
<name>H5XM69_9PSEU</name>
<organism evidence="1 2">
    <name type="scientific">Saccharomonospora cyanea NA-134</name>
    <dbReference type="NCBI Taxonomy" id="882082"/>
    <lineage>
        <taxon>Bacteria</taxon>
        <taxon>Bacillati</taxon>
        <taxon>Actinomycetota</taxon>
        <taxon>Actinomycetes</taxon>
        <taxon>Pseudonocardiales</taxon>
        <taxon>Pseudonocardiaceae</taxon>
        <taxon>Saccharomonospora</taxon>
    </lineage>
</organism>
<accession>H5XM69</accession>
<sequence>MVALVAVTTGRFETWNVKLVVAAAVVGPELRAHQSSLLARHELRDRTVGRRTRP</sequence>
<protein>
    <submittedName>
        <fullName evidence="1">Uncharacterized protein</fullName>
    </submittedName>
</protein>
<dbReference type="AlphaFoldDB" id="H5XM69"/>
<evidence type="ECO:0000313" key="2">
    <source>
        <dbReference type="Proteomes" id="UP000002791"/>
    </source>
</evidence>
<dbReference type="Proteomes" id="UP000002791">
    <property type="component" value="Chromosome"/>
</dbReference>
<dbReference type="EMBL" id="CM001440">
    <property type="protein sequence ID" value="EHR63148.1"/>
    <property type="molecule type" value="Genomic_DNA"/>
</dbReference>
<gene>
    <name evidence="1" type="ORF">SaccyDRAFT_4333</name>
</gene>
<proteinExistence type="predicted"/>
<dbReference type="HOGENOM" id="CLU_3047731_0_0_11"/>
<reference evidence="1 2" key="1">
    <citation type="submission" date="2011-11" db="EMBL/GenBank/DDBJ databases">
        <title>The Noncontiguous Finished sequence of Saccharomonospora cyanea NA-134.</title>
        <authorList>
            <consortium name="US DOE Joint Genome Institute"/>
            <person name="Lucas S."/>
            <person name="Han J."/>
            <person name="Lapidus A."/>
            <person name="Cheng J.-F."/>
            <person name="Goodwin L."/>
            <person name="Pitluck S."/>
            <person name="Peters L."/>
            <person name="Ovchinnikova G."/>
            <person name="Lu M."/>
            <person name="Detter J.C."/>
            <person name="Han C."/>
            <person name="Tapia R."/>
            <person name="Land M."/>
            <person name="Hauser L."/>
            <person name="Kyrpides N."/>
            <person name="Ivanova N."/>
            <person name="Pagani I."/>
            <person name="Brambilla E.-M."/>
            <person name="Klenk H.-P."/>
            <person name="Woyke T."/>
        </authorList>
    </citation>
    <scope>NUCLEOTIDE SEQUENCE [LARGE SCALE GENOMIC DNA]</scope>
    <source>
        <strain evidence="1 2">NA-134</strain>
    </source>
</reference>
<keyword evidence="2" id="KW-1185">Reference proteome</keyword>